<dbReference type="Pfam" id="PF05396">
    <property type="entry name" value="Phage_T7_Capsid"/>
    <property type="match status" value="1"/>
</dbReference>
<feature type="compositionally biased region" description="Basic and acidic residues" evidence="1">
    <location>
        <begin position="26"/>
        <end position="41"/>
    </location>
</feature>
<feature type="compositionally biased region" description="Acidic residues" evidence="1">
    <location>
        <begin position="82"/>
        <end position="108"/>
    </location>
</feature>
<dbReference type="Proteomes" id="UP000297398">
    <property type="component" value="Segment"/>
</dbReference>
<sequence>MPTYTFDPSEGPSNEEKAAEAAALEQGEKLAKMAAEDRDRAFQQQQDENDDAALIGGKFKSQEDLLKAYEELQKKLGSKDTEGDEEPAEEQEEASEEAPEEEEGELTETEAVFAKAAEIYAEKGELNEETIEELSKMDSKDLVKAYVDFYSKNQQQQQQAQVTSQQQAEILQSVGGEKAYAEMVEWAGQNLPPEDVAQYNEVVNSGNIAAVKFAVQALKGRYAAEVGNEAPLVTGKKAASRVKPFRSNAELARAISDPRYSTDPAYRQDVEERLARSGDLL</sequence>
<dbReference type="EMBL" id="JF974300">
    <property type="protein sequence ID" value="AET72519.1"/>
    <property type="molecule type" value="Genomic_DNA"/>
</dbReference>
<proteinExistence type="predicted"/>
<dbReference type="GO" id="GO:0019069">
    <property type="term" value="P:viral capsid assembly"/>
    <property type="evidence" value="ECO:0007669"/>
    <property type="project" value="InterPro"/>
</dbReference>
<evidence type="ECO:0000313" key="2">
    <source>
        <dbReference type="EMBL" id="AET72519.1"/>
    </source>
</evidence>
<gene>
    <name evidence="2" type="ORF">SXGG_00020</name>
</gene>
<reference evidence="2 3" key="1">
    <citation type="submission" date="2010-12" db="EMBL/GenBank/DDBJ databases">
        <title>The Genome Sequence of Synechococcus phage S-CBP42.</title>
        <authorList>
            <consortium name="The Broad Institute Genome Sequencing Platform"/>
            <person name="Henn M.R."/>
            <person name="Chen F."/>
            <person name="Wang K."/>
            <person name="Levin J."/>
            <person name="Malboeuf C."/>
            <person name="Casali M."/>
            <person name="Russ C."/>
            <person name="Lennon N."/>
            <person name="Chapman S.B."/>
            <person name="Erlich R."/>
            <person name="Young S.K."/>
            <person name="Yandava C."/>
            <person name="Zeng Q."/>
            <person name="Alvarado L."/>
            <person name="Anderson S."/>
            <person name="Berlin A."/>
            <person name="Chen Z."/>
            <person name="Freedman E."/>
            <person name="Gellesch M."/>
            <person name="Goldberg J."/>
            <person name="Green L."/>
            <person name="Griggs A."/>
            <person name="Gujja S."/>
            <person name="Heilman E.R."/>
            <person name="Heiman D."/>
            <person name="Hollinger A."/>
            <person name="Howarth C."/>
            <person name="Larson L."/>
            <person name="Mehta T."/>
            <person name="Pearson M."/>
            <person name="Roberts A."/>
            <person name="Ryan E."/>
            <person name="Saif S."/>
            <person name="Shea T."/>
            <person name="Shenoy N."/>
            <person name="Sisk P."/>
            <person name="Stolte C."/>
            <person name="Sykes S."/>
            <person name="White J."/>
            <person name="Haas B."/>
            <person name="Nusbaum C."/>
            <person name="Birren B."/>
        </authorList>
    </citation>
    <scope>NUCLEOTIDE SEQUENCE [LARGE SCALE GENOMIC DNA]</scope>
</reference>
<evidence type="ECO:0000313" key="3">
    <source>
        <dbReference type="Proteomes" id="UP000297398"/>
    </source>
</evidence>
<accession>G8EYD9</accession>
<dbReference type="InterPro" id="IPR008768">
    <property type="entry name" value="Gp9-like"/>
</dbReference>
<feature type="region of interest" description="Disordered" evidence="1">
    <location>
        <begin position="71"/>
        <end position="108"/>
    </location>
</feature>
<feature type="compositionally biased region" description="Basic and acidic residues" evidence="1">
    <location>
        <begin position="71"/>
        <end position="81"/>
    </location>
</feature>
<organism evidence="2 3">
    <name type="scientific">Synechococcus phage S-CBP42</name>
    <dbReference type="NCBI Taxonomy" id="461711"/>
    <lineage>
        <taxon>Viruses</taxon>
        <taxon>Duplodnaviria</taxon>
        <taxon>Heunggongvirae</taxon>
        <taxon>Uroviricota</taxon>
        <taxon>Caudoviricetes</taxon>
        <taxon>Autographivirales</taxon>
        <taxon>Aegirvirus</taxon>
        <taxon>Aegirvirus SCBP42</taxon>
    </lineage>
</organism>
<feature type="region of interest" description="Disordered" evidence="1">
    <location>
        <begin position="1"/>
        <end position="56"/>
    </location>
</feature>
<name>G8EYD9_9CAUD</name>
<protein>
    <submittedName>
        <fullName evidence="2">Capsid assembly protein</fullName>
    </submittedName>
</protein>
<evidence type="ECO:0000256" key="1">
    <source>
        <dbReference type="SAM" id="MobiDB-lite"/>
    </source>
</evidence>